<name>A0A117NFT5_PICGL</name>
<evidence type="ECO:0000256" key="1">
    <source>
        <dbReference type="SAM" id="SignalP"/>
    </source>
</evidence>
<organism evidence="2">
    <name type="scientific">Picea glauca</name>
    <name type="common">White spruce</name>
    <name type="synonym">Pinus glauca</name>
    <dbReference type="NCBI Taxonomy" id="3330"/>
    <lineage>
        <taxon>Eukaryota</taxon>
        <taxon>Viridiplantae</taxon>
        <taxon>Streptophyta</taxon>
        <taxon>Embryophyta</taxon>
        <taxon>Tracheophyta</taxon>
        <taxon>Spermatophyta</taxon>
        <taxon>Pinopsida</taxon>
        <taxon>Pinidae</taxon>
        <taxon>Conifers I</taxon>
        <taxon>Pinales</taxon>
        <taxon>Pinaceae</taxon>
        <taxon>Picea</taxon>
    </lineage>
</organism>
<geneLocation type="mitochondrion" evidence="2"/>
<accession>A0A117NFT5</accession>
<reference evidence="2" key="1">
    <citation type="journal article" date="2015" name="Genome Biol. Evol.">
        <title>Organellar Genomes of White Spruce (Picea glauca): Assembly and Annotation.</title>
        <authorList>
            <person name="Jackman S.D."/>
            <person name="Warren R.L."/>
            <person name="Gibb E.A."/>
            <person name="Vandervalk B.P."/>
            <person name="Mohamadi H."/>
            <person name="Chu J."/>
            <person name="Raymond A."/>
            <person name="Pleasance S."/>
            <person name="Coope R."/>
            <person name="Wildung M.R."/>
            <person name="Ritland C.E."/>
            <person name="Bousquet J."/>
            <person name="Jones S.J."/>
            <person name="Bohlmann J."/>
            <person name="Birol I."/>
        </authorList>
    </citation>
    <scope>NUCLEOTIDE SEQUENCE [LARGE SCALE GENOMIC DNA]</scope>
    <source>
        <tissue evidence="2">Flushing bud</tissue>
    </source>
</reference>
<proteinExistence type="predicted"/>
<keyword evidence="2" id="KW-0496">Mitochondrion</keyword>
<gene>
    <name evidence="2" type="ORF">ABT39_MTgene2324</name>
</gene>
<protein>
    <submittedName>
        <fullName evidence="2">Uncharacterized protein</fullName>
    </submittedName>
</protein>
<sequence>MNVQWNRNWMIVLLLLPLAAPVSASAAFTAERILSLSLAA</sequence>
<dbReference type="EMBL" id="LKAM01000016">
    <property type="protein sequence ID" value="KUM45758.1"/>
    <property type="molecule type" value="Genomic_DNA"/>
</dbReference>
<keyword evidence="1" id="KW-0732">Signal</keyword>
<feature type="chain" id="PRO_5007152017" evidence="1">
    <location>
        <begin position="25"/>
        <end position="40"/>
    </location>
</feature>
<comment type="caution">
    <text evidence="2">The sequence shown here is derived from an EMBL/GenBank/DDBJ whole genome shotgun (WGS) entry which is preliminary data.</text>
</comment>
<dbReference type="AlphaFoldDB" id="A0A117NFT5"/>
<evidence type="ECO:0000313" key="2">
    <source>
        <dbReference type="EMBL" id="KUM45758.1"/>
    </source>
</evidence>
<feature type="signal peptide" evidence="1">
    <location>
        <begin position="1"/>
        <end position="24"/>
    </location>
</feature>